<feature type="compositionally biased region" description="Low complexity" evidence="1">
    <location>
        <begin position="232"/>
        <end position="270"/>
    </location>
</feature>
<accession>A0AAD6T7I3</accession>
<evidence type="ECO:0000313" key="2">
    <source>
        <dbReference type="EMBL" id="KAJ7038757.1"/>
    </source>
</evidence>
<dbReference type="EMBL" id="JARJCM010000030">
    <property type="protein sequence ID" value="KAJ7038757.1"/>
    <property type="molecule type" value="Genomic_DNA"/>
</dbReference>
<feature type="region of interest" description="Disordered" evidence="1">
    <location>
        <begin position="1116"/>
        <end position="1136"/>
    </location>
</feature>
<feature type="region of interest" description="Disordered" evidence="1">
    <location>
        <begin position="1186"/>
        <end position="1208"/>
    </location>
</feature>
<comment type="caution">
    <text evidence="2">The sequence shown here is derived from an EMBL/GenBank/DDBJ whole genome shotgun (WGS) entry which is preliminary data.</text>
</comment>
<dbReference type="Proteomes" id="UP001218188">
    <property type="component" value="Unassembled WGS sequence"/>
</dbReference>
<gene>
    <name evidence="2" type="ORF">C8F04DRAFT_1231885</name>
</gene>
<keyword evidence="3" id="KW-1185">Reference proteome</keyword>
<sequence length="1251" mass="137952">MDANNTFKLPDWLDKGKEWASALPMLRKIAGRVLAFVRSAECIPIRQALPVTAASCFPLPFPPNAPNDGKDTVELRRNRTMYGGEGSYAGAYYGTDDGGNEGSWYPATESVASGSASLSIPPSGFPPTSEFPTAGPSTSWFPTHAAPSSIPYYSSPPAPSFWGTDQFLATVFAPPAGYASNHAQQAFHGYGAGVSQQYSHPNPYVPPPPVLDELLMNELRSASIPGLSSSELSFSSSSRASTPFNTGSPSTDSWGSWPSTSTSGSSRWSSVEPGDMSEAFGLSLIDPEDARRFVENTGELHFAEDAPGREFTPAPSVNAALPITLGKRKRTSRKQTPADSATNVGRLEDLDWQPSDMVRLDEGVSSEYVDFPHGLKLTSQKPIFRLERVTGVPSKLPHFEIATAFILSIPKGVFPKNMTLDNVFCNLCPHSYESSTGSRSGVDTRLSSFWFGRDPVEMIDTRRATPKCRDTTSVVGPRVNGEACAGDAVTAFTRAIQRVYCRGLRSDGARCPGTVSAVRRLHERTNGKTHGLQCTQARMLLAPGSSHSSNAILVDEGLFLKASAGERIIEDTNDDQLCAGVVSVRNMSGTVTDCEFNHSKDGRPFTARLEMIRCGARITFFCPYETTYSDEEKYGDLVRTMIAYPHPEHGHIHPTALGTKCPCTARDKYKEAARRFGPGATVAKIENAASSKLIFGTATPGEYHSGLLNTALKNRLLREVRSELSFAGDSAADALASYVVQQQAISDPDKHYMHSIIWRDGKRIIFGVCASLLRRIHQLRALDVDTTFQPVKGKLQIFAISGWLSSQNRALTVMRIWMEVHDEPSFKLMWTEIFRLVLLLTGLPLWFKRAHRGGKILGLLSDMEAAPLLGFASALWEEMTPEYRAKIGNLESVLLFVLRICGVHFNRGIAELKHLSTETRSRMQQLRFLRSPAELAEFEAWLHDIDDPTGAVESWWKHKKMHHWLLPALIPYLSKIGSDFDLLEPNTNLGEGQHRWNNIQTGVDMATVESLIKYEQLDISVESQLQTAERTGDLRNTRNNVVHRYISRSTRRIAAHEKYKRTSVVDAKVRLREVIVSETQSHLKKAKAAVESNPSLSNQTKVKGLHERLREARLGLKKAKAEAKSNSSGRVHSRHRIGSRKLAFLQSSKLVIPAASPPAESPEGELISRASDETVAPAVIPTRTTRATTRGCTTSSAATAKAPPRPVRKKRKVLDLEWEVRVGGTILTARQYADQYRDEFAANYPEYLHLL</sequence>
<dbReference type="AlphaFoldDB" id="A0AAD6T7I3"/>
<evidence type="ECO:0000256" key="1">
    <source>
        <dbReference type="SAM" id="MobiDB-lite"/>
    </source>
</evidence>
<evidence type="ECO:0000313" key="3">
    <source>
        <dbReference type="Proteomes" id="UP001218188"/>
    </source>
</evidence>
<name>A0AAD6T7I3_9AGAR</name>
<protein>
    <submittedName>
        <fullName evidence="2">Uncharacterized protein</fullName>
    </submittedName>
</protein>
<feature type="region of interest" description="Disordered" evidence="1">
    <location>
        <begin position="232"/>
        <end position="272"/>
    </location>
</feature>
<feature type="compositionally biased region" description="Low complexity" evidence="1">
    <location>
        <begin position="1186"/>
        <end position="1202"/>
    </location>
</feature>
<reference evidence="2" key="1">
    <citation type="submission" date="2023-03" db="EMBL/GenBank/DDBJ databases">
        <title>Massive genome expansion in bonnet fungi (Mycena s.s.) driven by repeated elements and novel gene families across ecological guilds.</title>
        <authorList>
            <consortium name="Lawrence Berkeley National Laboratory"/>
            <person name="Harder C.B."/>
            <person name="Miyauchi S."/>
            <person name="Viragh M."/>
            <person name="Kuo A."/>
            <person name="Thoen E."/>
            <person name="Andreopoulos B."/>
            <person name="Lu D."/>
            <person name="Skrede I."/>
            <person name="Drula E."/>
            <person name="Henrissat B."/>
            <person name="Morin E."/>
            <person name="Kohler A."/>
            <person name="Barry K."/>
            <person name="LaButti K."/>
            <person name="Morin E."/>
            <person name="Salamov A."/>
            <person name="Lipzen A."/>
            <person name="Mereny Z."/>
            <person name="Hegedus B."/>
            <person name="Baldrian P."/>
            <person name="Stursova M."/>
            <person name="Weitz H."/>
            <person name="Taylor A."/>
            <person name="Grigoriev I.V."/>
            <person name="Nagy L.G."/>
            <person name="Martin F."/>
            <person name="Kauserud H."/>
        </authorList>
    </citation>
    <scope>NUCLEOTIDE SEQUENCE</scope>
    <source>
        <strain evidence="2">CBHHK200</strain>
    </source>
</reference>
<organism evidence="2 3">
    <name type="scientific">Mycena alexandri</name>
    <dbReference type="NCBI Taxonomy" id="1745969"/>
    <lineage>
        <taxon>Eukaryota</taxon>
        <taxon>Fungi</taxon>
        <taxon>Dikarya</taxon>
        <taxon>Basidiomycota</taxon>
        <taxon>Agaricomycotina</taxon>
        <taxon>Agaricomycetes</taxon>
        <taxon>Agaricomycetidae</taxon>
        <taxon>Agaricales</taxon>
        <taxon>Marasmiineae</taxon>
        <taxon>Mycenaceae</taxon>
        <taxon>Mycena</taxon>
    </lineage>
</organism>
<proteinExistence type="predicted"/>